<gene>
    <name evidence="1" type="ORF">K1T71_010337</name>
</gene>
<dbReference type="EMBL" id="CM034404">
    <property type="protein sequence ID" value="KAJ0174191.1"/>
    <property type="molecule type" value="Genomic_DNA"/>
</dbReference>
<proteinExistence type="predicted"/>
<sequence length="309" mass="33882">MSATSKINKENFRLLDLSSDEESEDLQLEIIPSRKKKITRRERSKGLAPQAPEPNIGQEVQCALRWAVRGTLLLWLLMLTWICATLYDQVSNMKIHIDEVSTRSDSVGDALQICHAAAKSLRTNVSDLNDRLTNLEKYHSELSSRVDNATKGLQSVTSQLEATPNIVDMPKRLNELQRTVADFGSQIKSFESSFNLTKRQASTAIAGVDELKTLLNQLEIKTNETAANVTANIKRDEDLKTHIDSLNSTLETKMTALLARMEENNKSTSAAAPTAAVSTPSSTTLTASNGTTQAPTLPPAPPAKPNVLQ</sequence>
<evidence type="ECO:0000313" key="2">
    <source>
        <dbReference type="Proteomes" id="UP000824533"/>
    </source>
</evidence>
<evidence type="ECO:0000313" key="1">
    <source>
        <dbReference type="EMBL" id="KAJ0174191.1"/>
    </source>
</evidence>
<keyword evidence="2" id="KW-1185">Reference proteome</keyword>
<comment type="caution">
    <text evidence="1">The sequence shown here is derived from an EMBL/GenBank/DDBJ whole genome shotgun (WGS) entry which is preliminary data.</text>
</comment>
<accession>A0ACC1CRG2</accession>
<dbReference type="Proteomes" id="UP000824533">
    <property type="component" value="Linkage Group LG18"/>
</dbReference>
<protein>
    <submittedName>
        <fullName evidence="1">Uncharacterized protein</fullName>
    </submittedName>
</protein>
<reference evidence="1 2" key="1">
    <citation type="journal article" date="2021" name="Front. Genet.">
        <title>Chromosome-Level Genome Assembly Reveals Significant Gene Expansion in the Toll and IMD Signaling Pathways of Dendrolimus kikuchii.</title>
        <authorList>
            <person name="Zhou J."/>
            <person name="Wu P."/>
            <person name="Xiong Z."/>
            <person name="Liu N."/>
            <person name="Zhao N."/>
            <person name="Ji M."/>
            <person name="Qiu Y."/>
            <person name="Yang B."/>
        </authorList>
    </citation>
    <scope>NUCLEOTIDE SEQUENCE [LARGE SCALE GENOMIC DNA]</scope>
    <source>
        <strain evidence="1">Ann1</strain>
    </source>
</reference>
<name>A0ACC1CRG2_9NEOP</name>
<organism evidence="1 2">
    <name type="scientific">Dendrolimus kikuchii</name>
    <dbReference type="NCBI Taxonomy" id="765133"/>
    <lineage>
        <taxon>Eukaryota</taxon>
        <taxon>Metazoa</taxon>
        <taxon>Ecdysozoa</taxon>
        <taxon>Arthropoda</taxon>
        <taxon>Hexapoda</taxon>
        <taxon>Insecta</taxon>
        <taxon>Pterygota</taxon>
        <taxon>Neoptera</taxon>
        <taxon>Endopterygota</taxon>
        <taxon>Lepidoptera</taxon>
        <taxon>Glossata</taxon>
        <taxon>Ditrysia</taxon>
        <taxon>Bombycoidea</taxon>
        <taxon>Lasiocampidae</taxon>
        <taxon>Dendrolimus</taxon>
    </lineage>
</organism>